<dbReference type="AlphaFoldDB" id="A0AAP0G775"/>
<evidence type="ECO:0000313" key="2">
    <source>
        <dbReference type="Proteomes" id="UP001418222"/>
    </source>
</evidence>
<evidence type="ECO:0000313" key="1">
    <source>
        <dbReference type="EMBL" id="KAK8941266.1"/>
    </source>
</evidence>
<proteinExistence type="predicted"/>
<dbReference type="InterPro" id="IPR044295">
    <property type="entry name" value="BIM1/2/3"/>
</dbReference>
<dbReference type="Proteomes" id="UP001418222">
    <property type="component" value="Unassembled WGS sequence"/>
</dbReference>
<name>A0AAP0G775_9ASPA</name>
<accession>A0AAP0G775</accession>
<dbReference type="PANTHER" id="PTHR46412:SF6">
    <property type="entry name" value="TRANSCRIPTION FACTOR BIM2"/>
    <property type="match status" value="1"/>
</dbReference>
<dbReference type="EMBL" id="JBBWWQ010000008">
    <property type="protein sequence ID" value="KAK8941266.1"/>
    <property type="molecule type" value="Genomic_DNA"/>
</dbReference>
<dbReference type="PANTHER" id="PTHR46412">
    <property type="entry name" value="BES1-INTERACTING MYC-LIKE PROTEIN"/>
    <property type="match status" value="1"/>
</dbReference>
<protein>
    <submittedName>
        <fullName evidence="1">Uncharacterized protein</fullName>
    </submittedName>
</protein>
<sequence>MPWNNHQSSGGIDDVSIIKTGSAPGFVVSDNEIPATPTMLYTSLNATKSAELISGLSYNSLENSSGFINKVDASYASLHPRLYSIGRESSRSQTDQTMAAEANNLASQSQWMRPSSPGDCAMSNNKLNEHEDLTIDEGTIRVSYAYSQVLLNNLSESLQNSGIDLSHTNISVQINFGRRAGGRRHNP</sequence>
<dbReference type="GO" id="GO:0003700">
    <property type="term" value="F:DNA-binding transcription factor activity"/>
    <property type="evidence" value="ECO:0007669"/>
    <property type="project" value="InterPro"/>
</dbReference>
<comment type="caution">
    <text evidence="1">The sequence shown here is derived from an EMBL/GenBank/DDBJ whole genome shotgun (WGS) entry which is preliminary data.</text>
</comment>
<organism evidence="1 2">
    <name type="scientific">Platanthera zijinensis</name>
    <dbReference type="NCBI Taxonomy" id="2320716"/>
    <lineage>
        <taxon>Eukaryota</taxon>
        <taxon>Viridiplantae</taxon>
        <taxon>Streptophyta</taxon>
        <taxon>Embryophyta</taxon>
        <taxon>Tracheophyta</taxon>
        <taxon>Spermatophyta</taxon>
        <taxon>Magnoliopsida</taxon>
        <taxon>Liliopsida</taxon>
        <taxon>Asparagales</taxon>
        <taxon>Orchidaceae</taxon>
        <taxon>Orchidoideae</taxon>
        <taxon>Orchideae</taxon>
        <taxon>Orchidinae</taxon>
        <taxon>Platanthera</taxon>
    </lineage>
</organism>
<reference evidence="1 2" key="1">
    <citation type="journal article" date="2022" name="Nat. Plants">
        <title>Genomes of leafy and leafless Platanthera orchids illuminate the evolution of mycoheterotrophy.</title>
        <authorList>
            <person name="Li M.H."/>
            <person name="Liu K.W."/>
            <person name="Li Z."/>
            <person name="Lu H.C."/>
            <person name="Ye Q.L."/>
            <person name="Zhang D."/>
            <person name="Wang J.Y."/>
            <person name="Li Y.F."/>
            <person name="Zhong Z.M."/>
            <person name="Liu X."/>
            <person name="Yu X."/>
            <person name="Liu D.K."/>
            <person name="Tu X.D."/>
            <person name="Liu B."/>
            <person name="Hao Y."/>
            <person name="Liao X.Y."/>
            <person name="Jiang Y.T."/>
            <person name="Sun W.H."/>
            <person name="Chen J."/>
            <person name="Chen Y.Q."/>
            <person name="Ai Y."/>
            <person name="Zhai J.W."/>
            <person name="Wu S.S."/>
            <person name="Zhou Z."/>
            <person name="Hsiao Y.Y."/>
            <person name="Wu W.L."/>
            <person name="Chen Y.Y."/>
            <person name="Lin Y.F."/>
            <person name="Hsu J.L."/>
            <person name="Li C.Y."/>
            <person name="Wang Z.W."/>
            <person name="Zhao X."/>
            <person name="Zhong W.Y."/>
            <person name="Ma X.K."/>
            <person name="Ma L."/>
            <person name="Huang J."/>
            <person name="Chen G.Z."/>
            <person name="Huang M.Z."/>
            <person name="Huang L."/>
            <person name="Peng D.H."/>
            <person name="Luo Y.B."/>
            <person name="Zou S.Q."/>
            <person name="Chen S.P."/>
            <person name="Lan S."/>
            <person name="Tsai W.C."/>
            <person name="Van de Peer Y."/>
            <person name="Liu Z.J."/>
        </authorList>
    </citation>
    <scope>NUCLEOTIDE SEQUENCE [LARGE SCALE GENOMIC DNA]</scope>
    <source>
        <strain evidence="1">Lor287</strain>
    </source>
</reference>
<gene>
    <name evidence="1" type="ORF">KSP39_PZI010353</name>
</gene>
<dbReference type="GO" id="GO:0046983">
    <property type="term" value="F:protein dimerization activity"/>
    <property type="evidence" value="ECO:0007669"/>
    <property type="project" value="InterPro"/>
</dbReference>
<dbReference type="GO" id="GO:0006351">
    <property type="term" value="P:DNA-templated transcription"/>
    <property type="evidence" value="ECO:0007669"/>
    <property type="project" value="InterPro"/>
</dbReference>
<keyword evidence="2" id="KW-1185">Reference proteome</keyword>